<protein>
    <submittedName>
        <fullName evidence="2">Uncharacterized protein</fullName>
    </submittedName>
</protein>
<comment type="caution">
    <text evidence="2">The sequence shown here is derived from an EMBL/GenBank/DDBJ whole genome shotgun (WGS) entry which is preliminary data.</text>
</comment>
<organism evidence="2 3">
    <name type="scientific">Pseudomaricurvus hydrocarbonicus</name>
    <dbReference type="NCBI Taxonomy" id="1470433"/>
    <lineage>
        <taxon>Bacteria</taxon>
        <taxon>Pseudomonadati</taxon>
        <taxon>Pseudomonadota</taxon>
        <taxon>Gammaproteobacteria</taxon>
        <taxon>Cellvibrionales</taxon>
        <taxon>Cellvibrionaceae</taxon>
        <taxon>Pseudomaricurvus</taxon>
    </lineage>
</organism>
<reference evidence="2" key="1">
    <citation type="submission" date="2020-03" db="EMBL/GenBank/DDBJ databases">
        <authorList>
            <person name="Guo F."/>
        </authorList>
    </citation>
    <scope>NUCLEOTIDE SEQUENCE</scope>
    <source>
        <strain evidence="2">JCM 30134</strain>
    </source>
</reference>
<dbReference type="Pfam" id="PF20549">
    <property type="entry name" value="DUF6763"/>
    <property type="match status" value="1"/>
</dbReference>
<dbReference type="InterPro" id="IPR046651">
    <property type="entry name" value="DUF6763"/>
</dbReference>
<proteinExistence type="predicted"/>
<gene>
    <name evidence="2" type="ORF">G8770_21130</name>
</gene>
<name>A0A9E5T4K7_9GAMM</name>
<dbReference type="AlphaFoldDB" id="A0A9E5T4K7"/>
<dbReference type="EMBL" id="JAAONZ010000023">
    <property type="protein sequence ID" value="NHO68059.1"/>
    <property type="molecule type" value="Genomic_DNA"/>
</dbReference>
<dbReference type="Proteomes" id="UP000787472">
    <property type="component" value="Unassembled WGS sequence"/>
</dbReference>
<feature type="region of interest" description="Disordered" evidence="1">
    <location>
        <begin position="75"/>
        <end position="98"/>
    </location>
</feature>
<accession>A0A9E5T4K7</accession>
<feature type="compositionally biased region" description="Polar residues" evidence="1">
    <location>
        <begin position="77"/>
        <end position="96"/>
    </location>
</feature>
<keyword evidence="3" id="KW-1185">Reference proteome</keyword>
<evidence type="ECO:0000256" key="1">
    <source>
        <dbReference type="SAM" id="MobiDB-lite"/>
    </source>
</evidence>
<sequence length="110" mass="12314">MAFATPGQRATIGEWYQDVVENIYFEVVAVDEQSGSIEIQYLDGSVSEIEMDQWAEMALVPASPPEDADAAYELSMPDNSWNNDSTQNPGNWNNPLNYIEPDLFQGSDDF</sequence>
<dbReference type="RefSeq" id="WP_167191688.1">
    <property type="nucleotide sequence ID" value="NZ_JAAONZ010000023.1"/>
</dbReference>
<evidence type="ECO:0000313" key="2">
    <source>
        <dbReference type="EMBL" id="NHO68059.1"/>
    </source>
</evidence>
<evidence type="ECO:0000313" key="3">
    <source>
        <dbReference type="Proteomes" id="UP000787472"/>
    </source>
</evidence>